<dbReference type="InterPro" id="IPR013024">
    <property type="entry name" value="GGCT-like"/>
</dbReference>
<evidence type="ECO:0008006" key="2">
    <source>
        <dbReference type="Google" id="ProtNLM"/>
    </source>
</evidence>
<gene>
    <name evidence="1" type="ORF">APAL1065_LOCUS18114</name>
</gene>
<proteinExistence type="predicted"/>
<sequence>MVPNTNIGRTYLFGYGSLLCSKSRGITCPELSDRAAIPVMVNGLERTWSKRSAKLGMTAMGIRFREGSRCAGVLVPLASSKELELFDHREQGYQRHRLDLESIEKIDFLPEEKYEEHDEFIQVLAQTQEDNSSLEGSSDEDSVSSLNELDIWVYVPEKTMAPAKDFPIAQSYVDTILRGCMDVGGEPLVEEFLTTTTGWHPEDWEDPHYAKSDRIASVWINDRSDPVYTRGDPNHFRKHGRTFDKFLTEYISDYLPLRVDPQ</sequence>
<dbReference type="AlphaFoldDB" id="A0A7S3DSQ5"/>
<organism evidence="1">
    <name type="scientific">Entomoneis paludosa</name>
    <dbReference type="NCBI Taxonomy" id="265537"/>
    <lineage>
        <taxon>Eukaryota</taxon>
        <taxon>Sar</taxon>
        <taxon>Stramenopiles</taxon>
        <taxon>Ochrophyta</taxon>
        <taxon>Bacillariophyta</taxon>
        <taxon>Bacillariophyceae</taxon>
        <taxon>Bacillariophycidae</taxon>
        <taxon>Entomoneidaceae</taxon>
        <taxon>Entomoneis</taxon>
    </lineage>
</organism>
<protein>
    <recommendedName>
        <fullName evidence="2">Gamma-glutamylcyclotransferase AIG2-like domain-containing protein</fullName>
    </recommendedName>
</protein>
<evidence type="ECO:0000313" key="1">
    <source>
        <dbReference type="EMBL" id="CAD9978015.1"/>
    </source>
</evidence>
<reference evidence="1" key="1">
    <citation type="submission" date="2021-01" db="EMBL/GenBank/DDBJ databases">
        <authorList>
            <person name="Corre E."/>
            <person name="Pelletier E."/>
            <person name="Niang G."/>
            <person name="Scheremetjew M."/>
            <person name="Finn R."/>
            <person name="Kale V."/>
            <person name="Holt S."/>
            <person name="Cochrane G."/>
            <person name="Meng A."/>
            <person name="Brown T."/>
            <person name="Cohen L."/>
        </authorList>
    </citation>
    <scope>NUCLEOTIDE SEQUENCE</scope>
    <source>
        <strain evidence="1">CCMP125</strain>
    </source>
</reference>
<dbReference type="CDD" id="cd06661">
    <property type="entry name" value="GGCT_like"/>
    <property type="match status" value="1"/>
</dbReference>
<name>A0A7S3DSQ5_9STRA</name>
<dbReference type="Gene3D" id="3.10.490.10">
    <property type="entry name" value="Gamma-glutamyl cyclotransferase-like"/>
    <property type="match status" value="1"/>
</dbReference>
<dbReference type="EMBL" id="HBHT01026985">
    <property type="protein sequence ID" value="CAD9978015.1"/>
    <property type="molecule type" value="Transcribed_RNA"/>
</dbReference>
<accession>A0A7S3DSQ5</accession>